<evidence type="ECO:0000313" key="4">
    <source>
        <dbReference type="Proteomes" id="UP000217065"/>
    </source>
</evidence>
<organism evidence="3 4">
    <name type="scientific">Tetzosporium hominis</name>
    <dbReference type="NCBI Taxonomy" id="2020506"/>
    <lineage>
        <taxon>Bacteria</taxon>
        <taxon>Bacillati</taxon>
        <taxon>Bacillota</taxon>
        <taxon>Bacilli</taxon>
        <taxon>Bacillales</taxon>
        <taxon>Caryophanaceae</taxon>
        <taxon>Tetzosporium</taxon>
    </lineage>
</organism>
<sequence length="151" mass="17011">MHKKIGSLSIILLLLLAPTAKALSWAYEFVIYDQKLYVVQVDSSMAETTIGDRIGEVKVEADEYTGDYYGDASNIYPKGTPYYEIKDSPISEAIAVKVNESYKLATYETDVPLKVQDVLRSPWLWVGAVLIILLFISFIVRGIRLNEQQAK</sequence>
<evidence type="ECO:0000256" key="2">
    <source>
        <dbReference type="SAM" id="SignalP"/>
    </source>
</evidence>
<gene>
    <name evidence="3" type="ORF">CF394_05015</name>
</gene>
<evidence type="ECO:0000256" key="1">
    <source>
        <dbReference type="SAM" id="Phobius"/>
    </source>
</evidence>
<dbReference type="AlphaFoldDB" id="A0A264W4Z5"/>
<feature type="transmembrane region" description="Helical" evidence="1">
    <location>
        <begin position="123"/>
        <end position="143"/>
    </location>
</feature>
<accession>A0A264W4Z5</accession>
<feature type="chain" id="PRO_5013374660" description="DUF3592 domain-containing protein" evidence="2">
    <location>
        <begin position="23"/>
        <end position="151"/>
    </location>
</feature>
<protein>
    <recommendedName>
        <fullName evidence="5">DUF3592 domain-containing protein</fullName>
    </recommendedName>
</protein>
<proteinExistence type="predicted"/>
<evidence type="ECO:0000313" key="3">
    <source>
        <dbReference type="EMBL" id="OZS78649.1"/>
    </source>
</evidence>
<keyword evidence="2" id="KW-0732">Signal</keyword>
<comment type="caution">
    <text evidence="3">The sequence shown here is derived from an EMBL/GenBank/DDBJ whole genome shotgun (WGS) entry which is preliminary data.</text>
</comment>
<dbReference type="Proteomes" id="UP000217065">
    <property type="component" value="Unassembled WGS sequence"/>
</dbReference>
<dbReference type="OrthoDB" id="2357153at2"/>
<keyword evidence="1" id="KW-1133">Transmembrane helix</keyword>
<name>A0A264W4Z5_9BACL</name>
<evidence type="ECO:0008006" key="5">
    <source>
        <dbReference type="Google" id="ProtNLM"/>
    </source>
</evidence>
<keyword evidence="4" id="KW-1185">Reference proteome</keyword>
<dbReference type="RefSeq" id="WP_094942147.1">
    <property type="nucleotide sequence ID" value="NZ_NOKQ01000189.1"/>
</dbReference>
<keyword evidence="1" id="KW-0812">Transmembrane</keyword>
<dbReference type="EMBL" id="NOKQ01000189">
    <property type="protein sequence ID" value="OZS78649.1"/>
    <property type="molecule type" value="Genomic_DNA"/>
</dbReference>
<feature type="signal peptide" evidence="2">
    <location>
        <begin position="1"/>
        <end position="22"/>
    </location>
</feature>
<reference evidence="3 4" key="1">
    <citation type="submission" date="2017-07" db="EMBL/GenBank/DDBJ databases">
        <title>Tetzosporium hominis gen.nov. sp.nov.</title>
        <authorList>
            <person name="Tetz G."/>
            <person name="Tetz V."/>
        </authorList>
    </citation>
    <scope>NUCLEOTIDE SEQUENCE [LARGE SCALE GENOMIC DNA]</scope>
    <source>
        <strain evidence="3 4">VT-49</strain>
    </source>
</reference>
<keyword evidence="1" id="KW-0472">Membrane</keyword>